<dbReference type="Proteomes" id="UP001417504">
    <property type="component" value="Unassembled WGS sequence"/>
</dbReference>
<evidence type="ECO:0000313" key="1">
    <source>
        <dbReference type="EMBL" id="KAK9145228.1"/>
    </source>
</evidence>
<dbReference type="AlphaFoldDB" id="A0AAP0K3H4"/>
<dbReference type="EMBL" id="JBBNAE010000002">
    <property type="protein sequence ID" value="KAK9145228.1"/>
    <property type="molecule type" value="Genomic_DNA"/>
</dbReference>
<sequence>MYVEEDAPNWEVLGYGGGLMKNWGRKLQFLRARKMVPRMCSTLVTIQITNSRFVHN</sequence>
<gene>
    <name evidence="1" type="ORF">Sjap_005131</name>
</gene>
<name>A0AAP0K3H4_9MAGN</name>
<keyword evidence="2" id="KW-1185">Reference proteome</keyword>
<evidence type="ECO:0000313" key="2">
    <source>
        <dbReference type="Proteomes" id="UP001417504"/>
    </source>
</evidence>
<proteinExistence type="predicted"/>
<protein>
    <submittedName>
        <fullName evidence="1">Uncharacterized protein</fullName>
    </submittedName>
</protein>
<reference evidence="1 2" key="1">
    <citation type="submission" date="2024-01" db="EMBL/GenBank/DDBJ databases">
        <title>Genome assemblies of Stephania.</title>
        <authorList>
            <person name="Yang L."/>
        </authorList>
    </citation>
    <scope>NUCLEOTIDE SEQUENCE [LARGE SCALE GENOMIC DNA]</scope>
    <source>
        <strain evidence="1">QJT</strain>
        <tissue evidence="1">Leaf</tissue>
    </source>
</reference>
<organism evidence="1 2">
    <name type="scientific">Stephania japonica</name>
    <dbReference type="NCBI Taxonomy" id="461633"/>
    <lineage>
        <taxon>Eukaryota</taxon>
        <taxon>Viridiplantae</taxon>
        <taxon>Streptophyta</taxon>
        <taxon>Embryophyta</taxon>
        <taxon>Tracheophyta</taxon>
        <taxon>Spermatophyta</taxon>
        <taxon>Magnoliopsida</taxon>
        <taxon>Ranunculales</taxon>
        <taxon>Menispermaceae</taxon>
        <taxon>Menispermoideae</taxon>
        <taxon>Cissampelideae</taxon>
        <taxon>Stephania</taxon>
    </lineage>
</organism>
<comment type="caution">
    <text evidence="1">The sequence shown here is derived from an EMBL/GenBank/DDBJ whole genome shotgun (WGS) entry which is preliminary data.</text>
</comment>
<accession>A0AAP0K3H4</accession>